<dbReference type="Gene3D" id="6.10.280.180">
    <property type="entry name" value="Plasmodium RESA, N-terminal helical domain"/>
    <property type="match status" value="1"/>
</dbReference>
<organism evidence="2 3">
    <name type="scientific">Plasmodium ovale</name>
    <name type="common">malaria parasite P. ovale</name>
    <dbReference type="NCBI Taxonomy" id="36330"/>
    <lineage>
        <taxon>Eukaryota</taxon>
        <taxon>Sar</taxon>
        <taxon>Alveolata</taxon>
        <taxon>Apicomplexa</taxon>
        <taxon>Aconoidasida</taxon>
        <taxon>Haemosporida</taxon>
        <taxon>Plasmodiidae</taxon>
        <taxon>Plasmodium</taxon>
        <taxon>Plasmodium (Plasmodium)</taxon>
    </lineage>
</organism>
<dbReference type="OrthoDB" id="381061at2759"/>
<proteinExistence type="predicted"/>
<protein>
    <recommendedName>
        <fullName evidence="1">Plasmodium RESA N-terminal domain-containing protein</fullName>
    </recommendedName>
</protein>
<evidence type="ECO:0000313" key="3">
    <source>
        <dbReference type="Proteomes" id="UP000242942"/>
    </source>
</evidence>
<dbReference type="InterPro" id="IPR044885">
    <property type="entry name" value="PRESA_N_sf"/>
</dbReference>
<evidence type="ECO:0000259" key="1">
    <source>
        <dbReference type="Pfam" id="PF09687"/>
    </source>
</evidence>
<feature type="domain" description="Plasmodium RESA N-terminal" evidence="1">
    <location>
        <begin position="165"/>
        <end position="276"/>
    </location>
</feature>
<name>A0A1D3JGK9_PLAOA</name>
<reference evidence="2 3" key="1">
    <citation type="submission" date="2016-06" db="EMBL/GenBank/DDBJ databases">
        <authorList>
            <consortium name="Pathogen Informatics"/>
        </authorList>
    </citation>
    <scope>NUCLEOTIDE SEQUENCE [LARGE SCALE GENOMIC DNA]</scope>
    <source>
        <strain evidence="2">PocGH01</strain>
    </source>
</reference>
<dbReference type="InterPro" id="IPR019111">
    <property type="entry name" value="PRESA_N"/>
</dbReference>
<dbReference type="AlphaFoldDB" id="A0A1D3JGK9"/>
<dbReference type="EMBL" id="FLRI01000633">
    <property type="protein sequence ID" value="SBT85144.1"/>
    <property type="molecule type" value="Genomic_DNA"/>
</dbReference>
<dbReference type="VEuPathDB" id="PlasmoDB:POWCR01_000065500"/>
<sequence length="289" mass="34523">MDVNRLKFKTINIHLLGRFNKRIFNYFYYIYLLSEGIDTAFVKLKNKIMEYTQKMDNSYLKREDNYSLTEDVGKHVLLGIGETANEGEGNINRKILNEQFHDVWRNEELHHTVNSEEIYNSENVTDYILEKMINSEDIEIPYDFNPADLWKKIENGQLDGNNATSLDRIDHKIACIIYRHFYAFQKESYCKMKDDLWKLCGQIEEAFNIPSSIKMTVWETLSSRILLDVMIRNRNDYDEFYNLVKKGSCNRLDFVHFIKNKRRSWKDAIDELYNKWVNSLALKLINYIK</sequence>
<keyword evidence="3" id="KW-1185">Reference proteome</keyword>
<dbReference type="Pfam" id="PF09687">
    <property type="entry name" value="PRESAN"/>
    <property type="match status" value="1"/>
</dbReference>
<evidence type="ECO:0000313" key="2">
    <source>
        <dbReference type="EMBL" id="SBT85144.1"/>
    </source>
</evidence>
<gene>
    <name evidence="2" type="primary">PocGH01_00070400</name>
    <name evidence="2" type="ORF">POCGH01_00070400</name>
</gene>
<dbReference type="Proteomes" id="UP000242942">
    <property type="component" value="Unassembled WGS sequence"/>
</dbReference>
<dbReference type="VEuPathDB" id="PlasmoDB:PocGH01_00070400"/>
<accession>A0A1D3JGK9</accession>